<name>A0A653AGM9_UNCDX</name>
<accession>A0A653AGM9</accession>
<dbReference type="EMBL" id="UPXX01000032">
    <property type="protein sequence ID" value="VBB47169.1"/>
    <property type="molecule type" value="Genomic_DNA"/>
</dbReference>
<organism evidence="1">
    <name type="scientific">Uncultured Desulfatiglans sp</name>
    <dbReference type="NCBI Taxonomy" id="1748965"/>
    <lineage>
        <taxon>Bacteria</taxon>
        <taxon>Pseudomonadati</taxon>
        <taxon>Thermodesulfobacteriota</taxon>
        <taxon>Desulfobacteria</taxon>
        <taxon>Desulfatiglandales</taxon>
        <taxon>Desulfatiglandaceae</taxon>
        <taxon>Desulfatiglans</taxon>
        <taxon>environmental samples</taxon>
    </lineage>
</organism>
<proteinExistence type="predicted"/>
<protein>
    <submittedName>
        <fullName evidence="1">Uncharacterized protein</fullName>
    </submittedName>
</protein>
<sequence>MILAEGQHSPFQNLLPREPHSLGMQIQVARWLRDKKIPFEEQTDHLVVQLGFSAVAVFCYRVMLPSRSCVCITLQAYILGPVGASFLEDEEINELNRNLMAGKLLRLQEEQVLLADHFLAEGLSEDVFLRRLDLFRRGIHFIDNRIARRLS</sequence>
<dbReference type="AlphaFoldDB" id="A0A653AGM9"/>
<gene>
    <name evidence="1" type="ORF">TRIP_B50171</name>
</gene>
<evidence type="ECO:0000313" key="1">
    <source>
        <dbReference type="EMBL" id="VBB47169.1"/>
    </source>
</evidence>
<reference evidence="1" key="1">
    <citation type="submission" date="2018-07" db="EMBL/GenBank/DDBJ databases">
        <authorList>
            <consortium name="Genoscope - CEA"/>
            <person name="William W."/>
        </authorList>
    </citation>
    <scope>NUCLEOTIDE SEQUENCE</scope>
    <source>
        <strain evidence="1">IK1</strain>
    </source>
</reference>